<dbReference type="InterPro" id="IPR019191">
    <property type="entry name" value="Essential_protein_Yae1_N"/>
</dbReference>
<comment type="caution">
    <text evidence="12">The sequence shown here is derived from an EMBL/GenBank/DDBJ whole genome shotgun (WGS) entry which is preliminary data.</text>
</comment>
<evidence type="ECO:0000259" key="11">
    <source>
        <dbReference type="Pfam" id="PF09811"/>
    </source>
</evidence>
<dbReference type="OrthoDB" id="20086at2759"/>
<comment type="similarity">
    <text evidence="4">Belongs to the YAE1 family.</text>
</comment>
<evidence type="ECO:0000313" key="13">
    <source>
        <dbReference type="Proteomes" id="UP000809789"/>
    </source>
</evidence>
<dbReference type="PANTHER" id="PTHR18829:SF0">
    <property type="entry name" value="PROTEIN YAE1 HOMOLOG"/>
    <property type="match status" value="1"/>
</dbReference>
<comment type="function">
    <text evidence="1">The complex LTO1:YAE1 may function as a target specific adapter that probably recruits apo-RPLI1 to the cytosolic iron-sulfur protein assembly (CIA) complex machinery. May be required for biogenesis of the large ribosomal subunit and initiation of translation.</text>
</comment>
<proteinExistence type="inferred from homology"/>
<evidence type="ECO:0000256" key="1">
    <source>
        <dbReference type="ARBA" id="ARBA00003836"/>
    </source>
</evidence>
<keyword evidence="8" id="KW-0963">Cytoplasm</keyword>
<dbReference type="GO" id="GO:0005634">
    <property type="term" value="C:nucleus"/>
    <property type="evidence" value="ECO:0007669"/>
    <property type="project" value="UniProtKB-SubCell"/>
</dbReference>
<dbReference type="AlphaFoldDB" id="A0A8K0PGA9"/>
<dbReference type="Proteomes" id="UP000809789">
    <property type="component" value="Unassembled WGS sequence"/>
</dbReference>
<feature type="compositionally biased region" description="Polar residues" evidence="10">
    <location>
        <begin position="46"/>
        <end position="56"/>
    </location>
</feature>
<keyword evidence="9" id="KW-0539">Nucleus</keyword>
<sequence length="207" mass="23236">MLLDSRDQGHPLSLSYHPRAAEDMAVEYQNPLDDVFGTEDVPDAATLNTPPSTSRQSHTRWEHSEIPRIRSIHVTNGYREGIAESKSTFVQEGFDEGYPLGAMLGFRAAWLVSFLDNFTRLLNKPEKQALAEEARKELQIGSILSPSYFNEDGIWSYTVPGPESEQDFDLVSRSHPLIGKWSSRVQDLANSAGVEIELFSTRYEDGS</sequence>
<evidence type="ECO:0000256" key="7">
    <source>
        <dbReference type="ARBA" id="ARBA00018400"/>
    </source>
</evidence>
<name>A0A8K0PGA9_9PEZI</name>
<evidence type="ECO:0000256" key="5">
    <source>
        <dbReference type="ARBA" id="ARBA00011427"/>
    </source>
</evidence>
<reference evidence="12" key="1">
    <citation type="submission" date="2021-07" db="EMBL/GenBank/DDBJ databases">
        <title>Elsinoe batatas strain:CRI-CJ2 Genome sequencing and assembly.</title>
        <authorList>
            <person name="Huang L."/>
        </authorList>
    </citation>
    <scope>NUCLEOTIDE SEQUENCE</scope>
    <source>
        <strain evidence="12">CRI-CJ2</strain>
    </source>
</reference>
<protein>
    <recommendedName>
        <fullName evidence="7">Protein YAE1</fullName>
    </recommendedName>
    <alternativeName>
        <fullName evidence="6">Protein yae1</fullName>
    </alternativeName>
</protein>
<dbReference type="InterPro" id="IPR038881">
    <property type="entry name" value="Yae1-like"/>
</dbReference>
<comment type="subcellular location">
    <subcellularLocation>
        <location evidence="3">Cytoplasm</location>
    </subcellularLocation>
    <subcellularLocation>
        <location evidence="2">Nucleus</location>
    </subcellularLocation>
</comment>
<organism evidence="12 13">
    <name type="scientific">Elsinoe batatas</name>
    <dbReference type="NCBI Taxonomy" id="2601811"/>
    <lineage>
        <taxon>Eukaryota</taxon>
        <taxon>Fungi</taxon>
        <taxon>Dikarya</taxon>
        <taxon>Ascomycota</taxon>
        <taxon>Pezizomycotina</taxon>
        <taxon>Dothideomycetes</taxon>
        <taxon>Dothideomycetidae</taxon>
        <taxon>Myriangiales</taxon>
        <taxon>Elsinoaceae</taxon>
        <taxon>Elsinoe</taxon>
    </lineage>
</organism>
<evidence type="ECO:0000256" key="2">
    <source>
        <dbReference type="ARBA" id="ARBA00004123"/>
    </source>
</evidence>
<evidence type="ECO:0000313" key="12">
    <source>
        <dbReference type="EMBL" id="KAG8628771.1"/>
    </source>
</evidence>
<dbReference type="Pfam" id="PF09811">
    <property type="entry name" value="Yae1_N"/>
    <property type="match status" value="1"/>
</dbReference>
<dbReference type="PANTHER" id="PTHR18829">
    <property type="entry name" value="PROTEIN YAE1 HOMOLOG"/>
    <property type="match status" value="1"/>
</dbReference>
<evidence type="ECO:0000256" key="4">
    <source>
        <dbReference type="ARBA" id="ARBA00007096"/>
    </source>
</evidence>
<evidence type="ECO:0000256" key="3">
    <source>
        <dbReference type="ARBA" id="ARBA00004496"/>
    </source>
</evidence>
<evidence type="ECO:0000256" key="8">
    <source>
        <dbReference type="ARBA" id="ARBA00022490"/>
    </source>
</evidence>
<comment type="subunit">
    <text evidence="5">May form a complex with LTO1.</text>
</comment>
<keyword evidence="13" id="KW-1185">Reference proteome</keyword>
<accession>A0A8K0PGA9</accession>
<dbReference type="EMBL" id="JAESVG020000003">
    <property type="protein sequence ID" value="KAG8628771.1"/>
    <property type="molecule type" value="Genomic_DNA"/>
</dbReference>
<feature type="domain" description="Essential protein Yae1 N-terminal" evidence="11">
    <location>
        <begin position="77"/>
        <end position="108"/>
    </location>
</feature>
<evidence type="ECO:0000256" key="6">
    <source>
        <dbReference type="ARBA" id="ARBA00017286"/>
    </source>
</evidence>
<dbReference type="GO" id="GO:0005737">
    <property type="term" value="C:cytoplasm"/>
    <property type="evidence" value="ECO:0007669"/>
    <property type="project" value="UniProtKB-SubCell"/>
</dbReference>
<evidence type="ECO:0000256" key="10">
    <source>
        <dbReference type="SAM" id="MobiDB-lite"/>
    </source>
</evidence>
<feature type="region of interest" description="Disordered" evidence="10">
    <location>
        <begin position="37"/>
        <end position="62"/>
    </location>
</feature>
<gene>
    <name evidence="12" type="ORF">KVT40_002636</name>
</gene>
<evidence type="ECO:0000256" key="9">
    <source>
        <dbReference type="ARBA" id="ARBA00023242"/>
    </source>
</evidence>